<dbReference type="PROSITE" id="PS50850">
    <property type="entry name" value="MFS"/>
    <property type="match status" value="1"/>
</dbReference>
<feature type="transmembrane region" description="Helical" evidence="7">
    <location>
        <begin position="12"/>
        <end position="30"/>
    </location>
</feature>
<evidence type="ECO:0000256" key="3">
    <source>
        <dbReference type="ARBA" id="ARBA00022475"/>
    </source>
</evidence>
<evidence type="ECO:0000313" key="9">
    <source>
        <dbReference type="EMBL" id="SFD55504.1"/>
    </source>
</evidence>
<evidence type="ECO:0000256" key="4">
    <source>
        <dbReference type="ARBA" id="ARBA00022692"/>
    </source>
</evidence>
<reference evidence="10" key="1">
    <citation type="submission" date="2016-10" db="EMBL/GenBank/DDBJ databases">
        <authorList>
            <person name="Varghese N."/>
            <person name="Submissions S."/>
        </authorList>
    </citation>
    <scope>NUCLEOTIDE SEQUENCE [LARGE SCALE GENOMIC DNA]</scope>
    <source>
        <strain evidence="10">R-53102</strain>
    </source>
</reference>
<dbReference type="EMBL" id="FOMN01000008">
    <property type="protein sequence ID" value="SFD55504.1"/>
    <property type="molecule type" value="Genomic_DNA"/>
</dbReference>
<dbReference type="NCBIfam" id="TIGR00711">
    <property type="entry name" value="efflux_EmrB"/>
    <property type="match status" value="1"/>
</dbReference>
<feature type="transmembrane region" description="Helical" evidence="7">
    <location>
        <begin position="358"/>
        <end position="377"/>
    </location>
</feature>
<dbReference type="Gene3D" id="1.20.1250.20">
    <property type="entry name" value="MFS general substrate transporter like domains"/>
    <property type="match status" value="1"/>
</dbReference>
<feature type="transmembrane region" description="Helical" evidence="7">
    <location>
        <begin position="82"/>
        <end position="108"/>
    </location>
</feature>
<keyword evidence="6 7" id="KW-0472">Membrane</keyword>
<dbReference type="Proteomes" id="UP000199599">
    <property type="component" value="Unassembled WGS sequence"/>
</dbReference>
<proteinExistence type="predicted"/>
<evidence type="ECO:0000256" key="5">
    <source>
        <dbReference type="ARBA" id="ARBA00022989"/>
    </source>
</evidence>
<feature type="transmembrane region" description="Helical" evidence="7">
    <location>
        <begin position="441"/>
        <end position="460"/>
    </location>
</feature>
<feature type="transmembrane region" description="Helical" evidence="7">
    <location>
        <begin position="203"/>
        <end position="222"/>
    </location>
</feature>
<accession>A0A1I1TA45</accession>
<gene>
    <name evidence="9" type="ORF">SAMN04487792_1360</name>
</gene>
<feature type="domain" description="Major facilitator superfamily (MFS) profile" evidence="8">
    <location>
        <begin position="16"/>
        <end position="465"/>
    </location>
</feature>
<feature type="transmembrane region" description="Helical" evidence="7">
    <location>
        <begin position="228"/>
        <end position="249"/>
    </location>
</feature>
<keyword evidence="5 7" id="KW-1133">Transmembrane helix</keyword>
<dbReference type="PANTHER" id="PTHR42718:SF43">
    <property type="entry name" value="LINCOMYCIN RESISTANCE PROTEIN LMRB"/>
    <property type="match status" value="1"/>
</dbReference>
<dbReference type="STRING" id="1505723.SAMN04487792_1360"/>
<dbReference type="InterPro" id="IPR020846">
    <property type="entry name" value="MFS_dom"/>
</dbReference>
<dbReference type="PANTHER" id="PTHR42718">
    <property type="entry name" value="MAJOR FACILITATOR SUPERFAMILY MULTIDRUG TRANSPORTER MFSC"/>
    <property type="match status" value="1"/>
</dbReference>
<keyword evidence="2" id="KW-0813">Transport</keyword>
<dbReference type="InterPro" id="IPR011701">
    <property type="entry name" value="MFS"/>
</dbReference>
<evidence type="ECO:0000313" key="10">
    <source>
        <dbReference type="Proteomes" id="UP000199599"/>
    </source>
</evidence>
<feature type="transmembrane region" description="Helical" evidence="7">
    <location>
        <begin position="269"/>
        <end position="290"/>
    </location>
</feature>
<dbReference type="Gene3D" id="1.20.1720.10">
    <property type="entry name" value="Multidrug resistance protein D"/>
    <property type="match status" value="1"/>
</dbReference>
<evidence type="ECO:0000259" key="8">
    <source>
        <dbReference type="PROSITE" id="PS50850"/>
    </source>
</evidence>
<dbReference type="RefSeq" id="WP_090093718.1">
    <property type="nucleotide sequence ID" value="NZ_CBCRVU010000002.1"/>
</dbReference>
<evidence type="ECO:0000256" key="6">
    <source>
        <dbReference type="ARBA" id="ARBA00023136"/>
    </source>
</evidence>
<keyword evidence="4 7" id="KW-0812">Transmembrane</keyword>
<dbReference type="PRINTS" id="PR01036">
    <property type="entry name" value="TCRTETB"/>
</dbReference>
<dbReference type="Pfam" id="PF07690">
    <property type="entry name" value="MFS_1"/>
    <property type="match status" value="1"/>
</dbReference>
<feature type="transmembrane region" description="Helical" evidence="7">
    <location>
        <begin position="170"/>
        <end position="191"/>
    </location>
</feature>
<dbReference type="GO" id="GO:0005886">
    <property type="term" value="C:plasma membrane"/>
    <property type="evidence" value="ECO:0007669"/>
    <property type="project" value="UniProtKB-SubCell"/>
</dbReference>
<dbReference type="InterPro" id="IPR004638">
    <property type="entry name" value="EmrB-like"/>
</dbReference>
<dbReference type="CDD" id="cd17503">
    <property type="entry name" value="MFS_LmrB_MDR_like"/>
    <property type="match status" value="1"/>
</dbReference>
<protein>
    <submittedName>
        <fullName evidence="9">MFS transporter, DHA2 family, lincomycin resistance protein</fullName>
    </submittedName>
</protein>
<feature type="transmembrane region" description="Helical" evidence="7">
    <location>
        <begin position="302"/>
        <end position="322"/>
    </location>
</feature>
<feature type="transmembrane region" description="Helical" evidence="7">
    <location>
        <begin position="334"/>
        <end position="352"/>
    </location>
</feature>
<dbReference type="GO" id="GO:0022857">
    <property type="term" value="F:transmembrane transporter activity"/>
    <property type="evidence" value="ECO:0007669"/>
    <property type="project" value="InterPro"/>
</dbReference>
<organism evidence="9 10">
    <name type="scientific">Lactobacillus bombicola</name>
    <dbReference type="NCBI Taxonomy" id="1505723"/>
    <lineage>
        <taxon>Bacteria</taxon>
        <taxon>Bacillati</taxon>
        <taxon>Bacillota</taxon>
        <taxon>Bacilli</taxon>
        <taxon>Lactobacillales</taxon>
        <taxon>Lactobacillaceae</taxon>
        <taxon>Lactobacillus</taxon>
    </lineage>
</organism>
<feature type="transmembrane region" description="Helical" evidence="7">
    <location>
        <begin position="114"/>
        <end position="132"/>
    </location>
</feature>
<dbReference type="InterPro" id="IPR036259">
    <property type="entry name" value="MFS_trans_sf"/>
</dbReference>
<sequence>MENNQARIKVQRPWLAMMSMMIGAFVGMLSETSLNIALPQLMKSFQLNSGTIQWLVTGYMLVIGVILPFSSLLTKWFSTRQIVIIGLLDFIFGVIIAATAPNFIILLIGRMIQGLGTGLILPLMFTVAMLIFPPSKMGTAMGVCALVIMLAPAIGPTITGIILGKLTWNWIFWFFMPFLVVALICAIIGLPNTGKITRPKIDILSLLESVVGFASLVMGVSFASNMGWTAPTVLLMLAIAVIILILYVYRQLHLEQPIINLRVFKKLAFAQGAICVMLDFAIILSAMYLLPQYLQRGLLLPVALTGIVMLPGGIINALVSAFAGRLYDSVGAKIPAVLGFTIATIGLIMLIFSNPTSSIIYVIVTHIIIMIGCPLAMSPAQTHALNALKGAESADGSTILNTMQQIIGAVATALATSFLSWGQNTYQGTDKAAQFTNGVHYGLYFTLILAVIGLVVAFTLKSTRHVENKN</sequence>
<feature type="transmembrane region" description="Helical" evidence="7">
    <location>
        <begin position="398"/>
        <end position="421"/>
    </location>
</feature>
<dbReference type="SUPFAM" id="SSF103473">
    <property type="entry name" value="MFS general substrate transporter"/>
    <property type="match status" value="1"/>
</dbReference>
<feature type="transmembrane region" description="Helical" evidence="7">
    <location>
        <begin position="50"/>
        <end position="70"/>
    </location>
</feature>
<feature type="transmembrane region" description="Helical" evidence="7">
    <location>
        <begin position="144"/>
        <end position="164"/>
    </location>
</feature>
<evidence type="ECO:0000256" key="2">
    <source>
        <dbReference type="ARBA" id="ARBA00022448"/>
    </source>
</evidence>
<keyword evidence="3" id="KW-1003">Cell membrane</keyword>
<dbReference type="AlphaFoldDB" id="A0A1I1TA45"/>
<comment type="subcellular location">
    <subcellularLocation>
        <location evidence="1">Cell membrane</location>
        <topology evidence="1">Multi-pass membrane protein</topology>
    </subcellularLocation>
</comment>
<evidence type="ECO:0000256" key="7">
    <source>
        <dbReference type="SAM" id="Phobius"/>
    </source>
</evidence>
<name>A0A1I1TA45_9LACO</name>
<evidence type="ECO:0000256" key="1">
    <source>
        <dbReference type="ARBA" id="ARBA00004651"/>
    </source>
</evidence>